<dbReference type="EMBL" id="JAFNEN010000138">
    <property type="protein sequence ID" value="KAG8192585.1"/>
    <property type="molecule type" value="Genomic_DNA"/>
</dbReference>
<evidence type="ECO:0000256" key="13">
    <source>
        <dbReference type="ARBA" id="ARBA00049467"/>
    </source>
</evidence>
<dbReference type="CDD" id="cd02801">
    <property type="entry name" value="DUS_like_FMN"/>
    <property type="match status" value="1"/>
</dbReference>
<evidence type="ECO:0000256" key="4">
    <source>
        <dbReference type="ARBA" id="ARBA00022694"/>
    </source>
</evidence>
<comment type="catalytic activity">
    <reaction evidence="10">
        <text>5,6-dihydrouridine(17) in tRNA + NAD(+) = uridine(17) in tRNA + NADH + H(+)</text>
        <dbReference type="Rhea" id="RHEA:53372"/>
        <dbReference type="Rhea" id="RHEA-COMP:13541"/>
        <dbReference type="Rhea" id="RHEA-COMP:13542"/>
        <dbReference type="ChEBI" id="CHEBI:15378"/>
        <dbReference type="ChEBI" id="CHEBI:57540"/>
        <dbReference type="ChEBI" id="CHEBI:57945"/>
        <dbReference type="ChEBI" id="CHEBI:65315"/>
        <dbReference type="ChEBI" id="CHEBI:74443"/>
        <dbReference type="EC" id="1.3.1.88"/>
    </reaction>
    <physiologicalReaction direction="right-to-left" evidence="10">
        <dbReference type="Rhea" id="RHEA:53374"/>
    </physiologicalReaction>
</comment>
<evidence type="ECO:0000256" key="1">
    <source>
        <dbReference type="ARBA" id="ARBA00001917"/>
    </source>
</evidence>
<keyword evidence="6" id="KW-0560">Oxidoreductase</keyword>
<dbReference type="InterPro" id="IPR018517">
    <property type="entry name" value="tRNA_hU_synthase_CS"/>
</dbReference>
<evidence type="ECO:0000313" key="17">
    <source>
        <dbReference type="EMBL" id="KAG8192585.1"/>
    </source>
</evidence>
<accession>A0AAV6V755</accession>
<sequence>MVDQSELAWRMMSRKYGAELCFTPMFHASVFIKDSRYRKENLQSCSEDRPLILQFCANKSDVLVEACKLAVGHCDAVDLNLGCPQAIARRGHYGAFLQDEWDLLKEMISRVHNEVDIPITCKIRVFEDISRTVQYAQMLEAAGCQILTVHGRTKEQKGPMTGLASWEHIKAVKCNVKIPVFANGNIQNLSDVHACIEATGVDGVMIAEGSLHNPALFKGLNPKVWDMALEYIELVKLYPCPLSYVRGHVFKICHHCLLLEENNEIRHIIACANKMEEIERAISELKTKYENTSLVNDCSDSLKKYNLPLLPWLCQPYVRPLPQDSDKHNKDVASSDTKLSNAREKRIVSENSLSRKKMKKLQRNPEKQFGTNKFVFETCKDCLNPKGTKCAYDLCKACCRRKSYKELLDCIGHKFLFETKRKSSTSTLCSTEDHSPIVDRVSSAKENIYSPGDTEVS</sequence>
<keyword evidence="2" id="KW-0285">Flavoprotein</keyword>
<comment type="catalytic activity">
    <reaction evidence="13">
        <text>5,6-dihydrouridine(17) in tRNA + NADP(+) = uridine(17) in tRNA + NADPH + H(+)</text>
        <dbReference type="Rhea" id="RHEA:53368"/>
        <dbReference type="Rhea" id="RHEA-COMP:13541"/>
        <dbReference type="Rhea" id="RHEA-COMP:13542"/>
        <dbReference type="ChEBI" id="CHEBI:15378"/>
        <dbReference type="ChEBI" id="CHEBI:57783"/>
        <dbReference type="ChEBI" id="CHEBI:58349"/>
        <dbReference type="ChEBI" id="CHEBI:65315"/>
        <dbReference type="ChEBI" id="CHEBI:74443"/>
        <dbReference type="EC" id="1.3.1.88"/>
    </reaction>
    <physiologicalReaction direction="right-to-left" evidence="13">
        <dbReference type="Rhea" id="RHEA:53370"/>
    </physiologicalReaction>
</comment>
<dbReference type="EC" id="1.3.1.88" evidence="9"/>
<proteinExistence type="inferred from homology"/>
<evidence type="ECO:0000256" key="7">
    <source>
        <dbReference type="ARBA" id="ARBA00023027"/>
    </source>
</evidence>
<feature type="coiled-coil region" evidence="14">
    <location>
        <begin position="268"/>
        <end position="295"/>
    </location>
</feature>
<dbReference type="GO" id="GO:0017150">
    <property type="term" value="F:tRNA dihydrouridine synthase activity"/>
    <property type="evidence" value="ECO:0007669"/>
    <property type="project" value="InterPro"/>
</dbReference>
<dbReference type="Proteomes" id="UP000827092">
    <property type="component" value="Unassembled WGS sequence"/>
</dbReference>
<evidence type="ECO:0000256" key="12">
    <source>
        <dbReference type="ARBA" id="ARBA00048934"/>
    </source>
</evidence>
<evidence type="ECO:0000256" key="2">
    <source>
        <dbReference type="ARBA" id="ARBA00022630"/>
    </source>
</evidence>
<keyword evidence="3" id="KW-0288">FMN</keyword>
<dbReference type="PANTHER" id="PTHR11082">
    <property type="entry name" value="TRNA-DIHYDROURIDINE SYNTHASE"/>
    <property type="match status" value="1"/>
</dbReference>
<comment type="cofactor">
    <cofactor evidence="1">
        <name>FMN</name>
        <dbReference type="ChEBI" id="CHEBI:58210"/>
    </cofactor>
</comment>
<comment type="similarity">
    <text evidence="8">Belongs to the Dus family. Dus1 subfamily.</text>
</comment>
<evidence type="ECO:0000256" key="3">
    <source>
        <dbReference type="ARBA" id="ARBA00022643"/>
    </source>
</evidence>
<dbReference type="Pfam" id="PF01207">
    <property type="entry name" value="Dus"/>
    <property type="match status" value="1"/>
</dbReference>
<dbReference type="PANTHER" id="PTHR11082:SF5">
    <property type="entry name" value="TRNA-DIHYDROURIDINE(16_17) SYNTHASE [NAD(P)(+)]-LIKE"/>
    <property type="match status" value="1"/>
</dbReference>
<feature type="region of interest" description="Disordered" evidence="15">
    <location>
        <begin position="323"/>
        <end position="343"/>
    </location>
</feature>
<dbReference type="InterPro" id="IPR035587">
    <property type="entry name" value="DUS-like_FMN-bd"/>
</dbReference>
<gene>
    <name evidence="17" type="ORF">JTE90_015219</name>
</gene>
<evidence type="ECO:0000313" key="18">
    <source>
        <dbReference type="Proteomes" id="UP000827092"/>
    </source>
</evidence>
<evidence type="ECO:0000256" key="14">
    <source>
        <dbReference type="SAM" id="Coils"/>
    </source>
</evidence>
<comment type="catalytic activity">
    <reaction evidence="12">
        <text>5,6-dihydrouridine(16) in tRNA + NAD(+) = uridine(16) in tRNA + NADH + H(+)</text>
        <dbReference type="Rhea" id="RHEA:53380"/>
        <dbReference type="Rhea" id="RHEA-COMP:13543"/>
        <dbReference type="Rhea" id="RHEA-COMP:13544"/>
        <dbReference type="ChEBI" id="CHEBI:15378"/>
        <dbReference type="ChEBI" id="CHEBI:57540"/>
        <dbReference type="ChEBI" id="CHEBI:57945"/>
        <dbReference type="ChEBI" id="CHEBI:65315"/>
        <dbReference type="ChEBI" id="CHEBI:74443"/>
        <dbReference type="EC" id="1.3.1.88"/>
    </reaction>
    <physiologicalReaction direction="right-to-left" evidence="12">
        <dbReference type="Rhea" id="RHEA:53382"/>
    </physiologicalReaction>
</comment>
<feature type="compositionally biased region" description="Basic and acidic residues" evidence="15">
    <location>
        <begin position="324"/>
        <end position="333"/>
    </location>
</feature>
<dbReference type="SUPFAM" id="SSF51395">
    <property type="entry name" value="FMN-linked oxidoreductases"/>
    <property type="match status" value="1"/>
</dbReference>
<feature type="domain" description="DUS-like FMN-binding" evidence="16">
    <location>
        <begin position="1"/>
        <end position="221"/>
    </location>
</feature>
<evidence type="ECO:0000256" key="15">
    <source>
        <dbReference type="SAM" id="MobiDB-lite"/>
    </source>
</evidence>
<protein>
    <recommendedName>
        <fullName evidence="9">tRNA-dihydrouridine(16/17) synthase [NAD(P)(+)]</fullName>
        <ecNumber evidence="9">1.3.1.88</ecNumber>
    </recommendedName>
</protein>
<comment type="catalytic activity">
    <reaction evidence="11">
        <text>5,6-dihydrouridine(16) in tRNA + NADP(+) = uridine(16) in tRNA + NADPH + H(+)</text>
        <dbReference type="Rhea" id="RHEA:53376"/>
        <dbReference type="Rhea" id="RHEA-COMP:13543"/>
        <dbReference type="Rhea" id="RHEA-COMP:13544"/>
        <dbReference type="ChEBI" id="CHEBI:15378"/>
        <dbReference type="ChEBI" id="CHEBI:57783"/>
        <dbReference type="ChEBI" id="CHEBI:58349"/>
        <dbReference type="ChEBI" id="CHEBI:65315"/>
        <dbReference type="ChEBI" id="CHEBI:74443"/>
        <dbReference type="EC" id="1.3.1.88"/>
    </reaction>
    <physiologicalReaction direction="right-to-left" evidence="11">
        <dbReference type="Rhea" id="RHEA:53378"/>
    </physiologicalReaction>
</comment>
<evidence type="ECO:0000256" key="5">
    <source>
        <dbReference type="ARBA" id="ARBA00022857"/>
    </source>
</evidence>
<evidence type="ECO:0000256" key="9">
    <source>
        <dbReference type="ARBA" id="ARBA00038890"/>
    </source>
</evidence>
<organism evidence="17 18">
    <name type="scientific">Oedothorax gibbosus</name>
    <dbReference type="NCBI Taxonomy" id="931172"/>
    <lineage>
        <taxon>Eukaryota</taxon>
        <taxon>Metazoa</taxon>
        <taxon>Ecdysozoa</taxon>
        <taxon>Arthropoda</taxon>
        <taxon>Chelicerata</taxon>
        <taxon>Arachnida</taxon>
        <taxon>Araneae</taxon>
        <taxon>Araneomorphae</taxon>
        <taxon>Entelegynae</taxon>
        <taxon>Araneoidea</taxon>
        <taxon>Linyphiidae</taxon>
        <taxon>Erigoninae</taxon>
        <taxon>Oedothorax</taxon>
    </lineage>
</organism>
<keyword evidence="14" id="KW-0175">Coiled coil</keyword>
<dbReference type="InterPro" id="IPR013785">
    <property type="entry name" value="Aldolase_TIM"/>
</dbReference>
<dbReference type="Gene3D" id="3.20.20.70">
    <property type="entry name" value="Aldolase class I"/>
    <property type="match status" value="1"/>
</dbReference>
<dbReference type="AlphaFoldDB" id="A0AAV6V755"/>
<evidence type="ECO:0000256" key="10">
    <source>
        <dbReference type="ARBA" id="ARBA00047287"/>
    </source>
</evidence>
<keyword evidence="5" id="KW-0521">NADP</keyword>
<evidence type="ECO:0000256" key="11">
    <source>
        <dbReference type="ARBA" id="ARBA00047652"/>
    </source>
</evidence>
<evidence type="ECO:0000256" key="6">
    <source>
        <dbReference type="ARBA" id="ARBA00023002"/>
    </source>
</evidence>
<dbReference type="PROSITE" id="PS01136">
    <property type="entry name" value="UPF0034"/>
    <property type="match status" value="1"/>
</dbReference>
<keyword evidence="7" id="KW-0520">NAD</keyword>
<keyword evidence="4" id="KW-0819">tRNA processing</keyword>
<dbReference type="GO" id="GO:0050660">
    <property type="term" value="F:flavin adenine dinucleotide binding"/>
    <property type="evidence" value="ECO:0007669"/>
    <property type="project" value="InterPro"/>
</dbReference>
<evidence type="ECO:0000256" key="8">
    <source>
        <dbReference type="ARBA" id="ARBA00038313"/>
    </source>
</evidence>
<comment type="caution">
    <text evidence="17">The sequence shown here is derived from an EMBL/GenBank/DDBJ whole genome shotgun (WGS) entry which is preliminary data.</text>
</comment>
<name>A0AAV6V755_9ARAC</name>
<evidence type="ECO:0000259" key="16">
    <source>
        <dbReference type="Pfam" id="PF01207"/>
    </source>
</evidence>
<reference evidence="17 18" key="1">
    <citation type="journal article" date="2022" name="Nat. Ecol. Evol.">
        <title>A masculinizing supergene underlies an exaggerated male reproductive morph in a spider.</title>
        <authorList>
            <person name="Hendrickx F."/>
            <person name="De Corte Z."/>
            <person name="Sonet G."/>
            <person name="Van Belleghem S.M."/>
            <person name="Kostlbacher S."/>
            <person name="Vangestel C."/>
        </authorList>
    </citation>
    <scope>NUCLEOTIDE SEQUENCE [LARGE SCALE GENOMIC DNA]</scope>
    <source>
        <strain evidence="17">W744_W776</strain>
    </source>
</reference>
<keyword evidence="18" id="KW-1185">Reference proteome</keyword>